<dbReference type="NCBIfam" id="NF000930">
    <property type="entry name" value="PRK00092.2-2"/>
    <property type="match status" value="1"/>
</dbReference>
<evidence type="ECO:0000313" key="7">
    <source>
        <dbReference type="Proteomes" id="UP000317722"/>
    </source>
</evidence>
<dbReference type="InterPro" id="IPR035956">
    <property type="entry name" value="RimP_N_sf"/>
</dbReference>
<dbReference type="Gene3D" id="3.30.300.70">
    <property type="entry name" value="RimP-like superfamily, N-terminal"/>
    <property type="match status" value="1"/>
</dbReference>
<name>A0A502CUC0_9MICO</name>
<dbReference type="InterPro" id="IPR028998">
    <property type="entry name" value="RimP_C"/>
</dbReference>
<dbReference type="Pfam" id="PF17384">
    <property type="entry name" value="DUF150_C"/>
    <property type="match status" value="1"/>
</dbReference>
<dbReference type="HAMAP" id="MF_01077">
    <property type="entry name" value="RimP"/>
    <property type="match status" value="1"/>
</dbReference>
<comment type="function">
    <text evidence="3">Required for maturation of 30S ribosomal subunits.</text>
</comment>
<comment type="similarity">
    <text evidence="3">Belongs to the RimP family.</text>
</comment>
<dbReference type="CDD" id="cd01734">
    <property type="entry name" value="YlxS_C"/>
    <property type="match status" value="1"/>
</dbReference>
<sequence length="177" mass="18869">MSVKEQIRPAVEGPLRDLGLLVEDVAVTPAGKRRLVRIWIDRILDGTGDTTAVTPPLTLDEVADATRAVSDALDETGAMGEQPYTLEVGSPGIDRPLTEPRHFRRNVSRLVTITPLEGPAVTGRITSAGESGITLDVPGAKQEPAQSVDVAYADVSRAAVQVEFSRPASDDDNSEEN</sequence>
<dbReference type="RefSeq" id="WP_140741692.1">
    <property type="nucleotide sequence ID" value="NZ_RCZM01000004.1"/>
</dbReference>
<dbReference type="GO" id="GO:0005829">
    <property type="term" value="C:cytosol"/>
    <property type="evidence" value="ECO:0007669"/>
    <property type="project" value="TreeGrafter"/>
</dbReference>
<evidence type="ECO:0000256" key="2">
    <source>
        <dbReference type="ARBA" id="ARBA00022517"/>
    </source>
</evidence>
<evidence type="ECO:0000259" key="5">
    <source>
        <dbReference type="Pfam" id="PF17384"/>
    </source>
</evidence>
<dbReference type="Proteomes" id="UP000317722">
    <property type="component" value="Unassembled WGS sequence"/>
</dbReference>
<dbReference type="PANTHER" id="PTHR33867">
    <property type="entry name" value="RIBOSOME MATURATION FACTOR RIMP"/>
    <property type="match status" value="1"/>
</dbReference>
<feature type="domain" description="Ribosome maturation factor RimP N-terminal" evidence="4">
    <location>
        <begin position="11"/>
        <end position="94"/>
    </location>
</feature>
<evidence type="ECO:0000256" key="3">
    <source>
        <dbReference type="HAMAP-Rule" id="MF_01077"/>
    </source>
</evidence>
<dbReference type="InterPro" id="IPR028989">
    <property type="entry name" value="RimP_N"/>
</dbReference>
<dbReference type="Pfam" id="PF02576">
    <property type="entry name" value="RimP_N"/>
    <property type="match status" value="1"/>
</dbReference>
<dbReference type="SUPFAM" id="SSF75420">
    <property type="entry name" value="YhbC-like, N-terminal domain"/>
    <property type="match status" value="1"/>
</dbReference>
<evidence type="ECO:0000313" key="6">
    <source>
        <dbReference type="EMBL" id="TPG16284.1"/>
    </source>
</evidence>
<keyword evidence="1 3" id="KW-0963">Cytoplasm</keyword>
<keyword evidence="7" id="KW-1185">Reference proteome</keyword>
<dbReference type="EMBL" id="RCZM01000004">
    <property type="protein sequence ID" value="TPG16284.1"/>
    <property type="molecule type" value="Genomic_DNA"/>
</dbReference>
<accession>A0A502CUC0</accession>
<comment type="caution">
    <text evidence="6">The sequence shown here is derived from an EMBL/GenBank/DDBJ whole genome shotgun (WGS) entry which is preliminary data.</text>
</comment>
<evidence type="ECO:0000256" key="1">
    <source>
        <dbReference type="ARBA" id="ARBA00022490"/>
    </source>
</evidence>
<dbReference type="GO" id="GO:0000028">
    <property type="term" value="P:ribosomal small subunit assembly"/>
    <property type="evidence" value="ECO:0007669"/>
    <property type="project" value="TreeGrafter"/>
</dbReference>
<organism evidence="6 7">
    <name type="scientific">Pedococcus bigeumensis</name>
    <dbReference type="NCBI Taxonomy" id="433644"/>
    <lineage>
        <taxon>Bacteria</taxon>
        <taxon>Bacillati</taxon>
        <taxon>Actinomycetota</taxon>
        <taxon>Actinomycetes</taxon>
        <taxon>Micrococcales</taxon>
        <taxon>Intrasporangiaceae</taxon>
        <taxon>Pedococcus</taxon>
    </lineage>
</organism>
<dbReference type="OrthoDB" id="9805006at2"/>
<protein>
    <recommendedName>
        <fullName evidence="3">Ribosome maturation factor RimP</fullName>
    </recommendedName>
</protein>
<dbReference type="GO" id="GO:0006412">
    <property type="term" value="P:translation"/>
    <property type="evidence" value="ECO:0007669"/>
    <property type="project" value="TreeGrafter"/>
</dbReference>
<gene>
    <name evidence="3 6" type="primary">rimP</name>
    <name evidence="6" type="ORF">EAH86_13885</name>
</gene>
<dbReference type="AlphaFoldDB" id="A0A502CUC0"/>
<dbReference type="PANTHER" id="PTHR33867:SF1">
    <property type="entry name" value="RIBOSOME MATURATION FACTOR RIMP"/>
    <property type="match status" value="1"/>
</dbReference>
<feature type="domain" description="Ribosome maturation factor RimP C-terminal" evidence="5">
    <location>
        <begin position="97"/>
        <end position="164"/>
    </location>
</feature>
<comment type="subcellular location">
    <subcellularLocation>
        <location evidence="3">Cytoplasm</location>
    </subcellularLocation>
</comment>
<proteinExistence type="inferred from homology"/>
<evidence type="ECO:0000259" key="4">
    <source>
        <dbReference type="Pfam" id="PF02576"/>
    </source>
</evidence>
<dbReference type="InterPro" id="IPR003728">
    <property type="entry name" value="Ribosome_maturation_RimP"/>
</dbReference>
<reference evidence="6 7" key="1">
    <citation type="journal article" date="2019" name="Environ. Microbiol.">
        <title>Species interactions and distinct microbial communities in high Arctic permafrost affected cryosols are associated with the CH4 and CO2 gas fluxes.</title>
        <authorList>
            <person name="Altshuler I."/>
            <person name="Hamel J."/>
            <person name="Turney S."/>
            <person name="Magnuson E."/>
            <person name="Levesque R."/>
            <person name="Greer C."/>
            <person name="Whyte L.G."/>
        </authorList>
    </citation>
    <scope>NUCLEOTIDE SEQUENCE [LARGE SCALE GENOMIC DNA]</scope>
    <source>
        <strain evidence="6 7">S9.3A</strain>
    </source>
</reference>
<keyword evidence="2 3" id="KW-0690">Ribosome biogenesis</keyword>